<keyword evidence="2" id="KW-1185">Reference proteome</keyword>
<reference evidence="1" key="1">
    <citation type="submission" date="2021-06" db="EMBL/GenBank/DDBJ databases">
        <authorList>
            <person name="Kallberg Y."/>
            <person name="Tangrot J."/>
            <person name="Rosling A."/>
        </authorList>
    </citation>
    <scope>NUCLEOTIDE SEQUENCE</scope>
    <source>
        <strain evidence="1">IL203A</strain>
    </source>
</reference>
<evidence type="ECO:0000313" key="1">
    <source>
        <dbReference type="EMBL" id="CAG8610438.1"/>
    </source>
</evidence>
<protein>
    <submittedName>
        <fullName evidence="1">17288_t:CDS:1</fullName>
    </submittedName>
</protein>
<gene>
    <name evidence="1" type="ORF">DHETER_LOCUS7611</name>
</gene>
<comment type="caution">
    <text evidence="1">The sequence shown here is derived from an EMBL/GenBank/DDBJ whole genome shotgun (WGS) entry which is preliminary data.</text>
</comment>
<name>A0ACA9MT07_9GLOM</name>
<dbReference type="Proteomes" id="UP000789702">
    <property type="component" value="Unassembled WGS sequence"/>
</dbReference>
<organism evidence="1 2">
    <name type="scientific">Dentiscutata heterogama</name>
    <dbReference type="NCBI Taxonomy" id="1316150"/>
    <lineage>
        <taxon>Eukaryota</taxon>
        <taxon>Fungi</taxon>
        <taxon>Fungi incertae sedis</taxon>
        <taxon>Mucoromycota</taxon>
        <taxon>Glomeromycotina</taxon>
        <taxon>Glomeromycetes</taxon>
        <taxon>Diversisporales</taxon>
        <taxon>Gigasporaceae</taxon>
        <taxon>Dentiscutata</taxon>
    </lineage>
</organism>
<proteinExistence type="predicted"/>
<feature type="non-terminal residue" evidence="1">
    <location>
        <position position="1"/>
    </location>
</feature>
<evidence type="ECO:0000313" key="2">
    <source>
        <dbReference type="Proteomes" id="UP000789702"/>
    </source>
</evidence>
<sequence>SADELVVSSSLKSYLCQKEANSESIHLQDTNMPYKTIEIVEIIGESKVIVDITFESSNTDRCIVQMADIIDWQQLDTVAMAQTWVFGNRPGCLIRDQVKPIPSSKDSYSNIVVFTMPYRGKKDTLYLILTCPVDTSLMLMQSTFTHQNIYKQATAFALSDPNSHIYLLLQKNASTCVIRNYFETCLKNWQEPCIAPCGAELKNMDKKGSINIPKNAFKIDKYTSMETENVKLTRHIDQRLPLILVINVTGISFINEGTYLENKDLLEEINFPSKDISSHGSFLL</sequence>
<dbReference type="EMBL" id="CAJVPU010010982">
    <property type="protein sequence ID" value="CAG8610438.1"/>
    <property type="molecule type" value="Genomic_DNA"/>
</dbReference>
<accession>A0ACA9MT07</accession>